<dbReference type="EMBL" id="UHFM01000006">
    <property type="protein sequence ID" value="SUN58390.1"/>
    <property type="molecule type" value="Genomic_DNA"/>
</dbReference>
<evidence type="ECO:0000313" key="1">
    <source>
        <dbReference type="EMBL" id="SUN58390.1"/>
    </source>
</evidence>
<accession>A0A380K1F4</accession>
<dbReference type="Proteomes" id="UP000254510">
    <property type="component" value="Unassembled WGS sequence"/>
</dbReference>
<proteinExistence type="predicted"/>
<gene>
    <name evidence="1" type="ORF">NCTC13767_00344</name>
</gene>
<dbReference type="RefSeq" id="WP_014295029.1">
    <property type="nucleotide sequence ID" value="NZ_CP013688.1"/>
</dbReference>
<dbReference type="Gene3D" id="3.30.530.20">
    <property type="match status" value="1"/>
</dbReference>
<reference evidence="1 2" key="1">
    <citation type="submission" date="2018-06" db="EMBL/GenBank/DDBJ databases">
        <authorList>
            <consortium name="Pathogen Informatics"/>
            <person name="Doyle S."/>
        </authorList>
    </citation>
    <scope>NUCLEOTIDE SEQUENCE [LARGE SCALE GENOMIC DNA]</scope>
    <source>
        <strain evidence="1 2">NCTC13767</strain>
    </source>
</reference>
<dbReference type="AlphaFoldDB" id="A0A380K1F4"/>
<dbReference type="InterPro" id="IPR023393">
    <property type="entry name" value="START-like_dom_sf"/>
</dbReference>
<protein>
    <submittedName>
        <fullName evidence="1">Uncharacterized protein</fullName>
    </submittedName>
</protein>
<evidence type="ECO:0000313" key="2">
    <source>
        <dbReference type="Proteomes" id="UP000254510"/>
    </source>
</evidence>
<name>A0A380K1F4_9STRE</name>
<organism evidence="1 2">
    <name type="scientific">Streptococcus gallolyticus</name>
    <dbReference type="NCBI Taxonomy" id="315405"/>
    <lineage>
        <taxon>Bacteria</taxon>
        <taxon>Bacillati</taxon>
        <taxon>Bacillota</taxon>
        <taxon>Bacilli</taxon>
        <taxon>Lactobacillales</taxon>
        <taxon>Streptococcaceae</taxon>
        <taxon>Streptococcus</taxon>
    </lineage>
</organism>
<dbReference type="GeneID" id="93937091"/>
<sequence length="42" mass="4704">MLSINFPEKFTPGLTDNFVSNEVVFKDLDFDKILDGLLDAGK</sequence>